<name>A0A6M5YWE0_9BACT</name>
<evidence type="ECO:0000313" key="2">
    <source>
        <dbReference type="EMBL" id="QJW98345.1"/>
    </source>
</evidence>
<dbReference type="Pfam" id="PF13460">
    <property type="entry name" value="NAD_binding_10"/>
    <property type="match status" value="1"/>
</dbReference>
<dbReference type="RefSeq" id="WP_171473554.1">
    <property type="nucleotide sequence ID" value="NZ_CP053452.2"/>
</dbReference>
<dbReference type="CDD" id="cd05269">
    <property type="entry name" value="TMR_SDR_a"/>
    <property type="match status" value="1"/>
</dbReference>
<protein>
    <recommendedName>
        <fullName evidence="1">NAD(P)-binding domain-containing protein</fullName>
    </recommendedName>
</protein>
<dbReference type="AlphaFoldDB" id="A0A6M5YWE0"/>
<evidence type="ECO:0000259" key="1">
    <source>
        <dbReference type="Pfam" id="PF13460"/>
    </source>
</evidence>
<sequence length="284" mass="29787">MIVVTGATGKLGAAIIESLLEGTSAADVVASVREPGKAHALVALGVDVRQGDFDRPDTLVRSFDGADRLLLISASGIDHEGRAAQHRRAIRAAVEAGVGHVFYTSLLPGDGSVAYVMKAHLDTEADLRSSGLAFTILRNGAYAEGWRLYLGDVSGGEAVVPGDGPVSWVSRSDLADGTARLLLGAGHAGETRNLTGPGAIDLKGTAGILGRVRARPIVRRIVPVEDYVSRAVAAGKTEEFAREWATTYFGLERGEFGKVDPFLGALVGRPLRTLEEVLAQAAHD</sequence>
<dbReference type="Gene3D" id="3.40.50.720">
    <property type="entry name" value="NAD(P)-binding Rossmann-like Domain"/>
    <property type="match status" value="1"/>
</dbReference>
<accession>A0A6M5YWE0</accession>
<feature type="domain" description="NAD(P)-binding" evidence="1">
    <location>
        <begin position="6"/>
        <end position="182"/>
    </location>
</feature>
<dbReference type="PANTHER" id="PTHR47129:SF1">
    <property type="entry name" value="NMRA-LIKE DOMAIN-CONTAINING PROTEIN"/>
    <property type="match status" value="1"/>
</dbReference>
<keyword evidence="3" id="KW-1185">Reference proteome</keyword>
<dbReference type="SUPFAM" id="SSF51735">
    <property type="entry name" value="NAD(P)-binding Rossmann-fold domains"/>
    <property type="match status" value="1"/>
</dbReference>
<dbReference type="InterPro" id="IPR016040">
    <property type="entry name" value="NAD(P)-bd_dom"/>
</dbReference>
<proteinExistence type="predicted"/>
<evidence type="ECO:0000313" key="3">
    <source>
        <dbReference type="Proteomes" id="UP000503447"/>
    </source>
</evidence>
<dbReference type="Gene3D" id="3.90.25.10">
    <property type="entry name" value="UDP-galactose 4-epimerase, domain 1"/>
    <property type="match status" value="1"/>
</dbReference>
<dbReference type="PANTHER" id="PTHR47129">
    <property type="entry name" value="QUINONE OXIDOREDUCTASE 2"/>
    <property type="match status" value="1"/>
</dbReference>
<organism evidence="2 3">
    <name type="scientific">Frigoriglobus tundricola</name>
    <dbReference type="NCBI Taxonomy" id="2774151"/>
    <lineage>
        <taxon>Bacteria</taxon>
        <taxon>Pseudomonadati</taxon>
        <taxon>Planctomycetota</taxon>
        <taxon>Planctomycetia</taxon>
        <taxon>Gemmatales</taxon>
        <taxon>Gemmataceae</taxon>
        <taxon>Frigoriglobus</taxon>
    </lineage>
</organism>
<dbReference type="Proteomes" id="UP000503447">
    <property type="component" value="Chromosome"/>
</dbReference>
<dbReference type="KEGG" id="ftj:FTUN_5933"/>
<reference evidence="3" key="1">
    <citation type="submission" date="2020-05" db="EMBL/GenBank/DDBJ databases">
        <title>Frigoriglobus tundricola gen. nov., sp. nov., a psychrotolerant cellulolytic planctomycete of the family Gemmataceae with two divergent copies of 16S rRNA gene.</title>
        <authorList>
            <person name="Kulichevskaya I.S."/>
            <person name="Ivanova A.A."/>
            <person name="Naumoff D.G."/>
            <person name="Beletsky A.V."/>
            <person name="Rijpstra W.I.C."/>
            <person name="Sinninghe Damste J.S."/>
            <person name="Mardanov A.V."/>
            <person name="Ravin N.V."/>
            <person name="Dedysh S.N."/>
        </authorList>
    </citation>
    <scope>NUCLEOTIDE SEQUENCE [LARGE SCALE GENOMIC DNA]</scope>
    <source>
        <strain evidence="3">PL17</strain>
    </source>
</reference>
<dbReference type="InterPro" id="IPR036291">
    <property type="entry name" value="NAD(P)-bd_dom_sf"/>
</dbReference>
<dbReference type="EMBL" id="CP053452">
    <property type="protein sequence ID" value="QJW98345.1"/>
    <property type="molecule type" value="Genomic_DNA"/>
</dbReference>
<dbReference type="InterPro" id="IPR052718">
    <property type="entry name" value="NmrA-type_oxidoreductase"/>
</dbReference>
<gene>
    <name evidence="2" type="ORF">FTUN_5933</name>
</gene>